<sequence length="376" mass="41777">MAAFQQWSYPLPDVTYNAGVSANDSSHFARPSKVVKPNSRNSSPRNLGRRKTTTAAPSSRTRSVVDHLRSDPQWQDSSMVRSRPVSWHPDYFDASSFNLSPTVHGGDSSCWGYSTAQVNGLITPVAYPQMNEPQIQELFTPLDDLPGRDPSMYFEGQEYYPPALPSQCKPESYSLPSYTHPSSMQPSWHTNQILIDRNVQTAPSSPDCLPLQNIGLDTLSLGKLDTKSKDSSEELVAMGLYDSPAEVQSSSLLFGGLSGSGRKGLKLEESFEPTEQDGDDEEGEEEGEEDEEDEAEEKGVDPTDDDPHEIKLEDADQKWHIPAAPHYDSESIASHLTYGLQQRPEPLASQYLATLRQMNSTYYPSDYTQDPGYGWI</sequence>
<evidence type="ECO:0000313" key="3">
    <source>
        <dbReference type="Proteomes" id="UP000054266"/>
    </source>
</evidence>
<reference evidence="2 3" key="1">
    <citation type="submission" date="2015-01" db="EMBL/GenBank/DDBJ databases">
        <title>The Genome Sequence of Capronia semiimmersa CBS27337.</title>
        <authorList>
            <consortium name="The Broad Institute Genomics Platform"/>
            <person name="Cuomo C."/>
            <person name="de Hoog S."/>
            <person name="Gorbushina A."/>
            <person name="Stielow B."/>
            <person name="Teixiera M."/>
            <person name="Abouelleil A."/>
            <person name="Chapman S.B."/>
            <person name="Priest M."/>
            <person name="Young S.K."/>
            <person name="Wortman J."/>
            <person name="Nusbaum C."/>
            <person name="Birren B."/>
        </authorList>
    </citation>
    <scope>NUCLEOTIDE SEQUENCE [LARGE SCALE GENOMIC DNA]</scope>
    <source>
        <strain evidence="2 3">CBS 27337</strain>
    </source>
</reference>
<name>A0A0D2F9J6_9EURO</name>
<dbReference type="HOGENOM" id="CLU_067597_0_0_1"/>
<feature type="region of interest" description="Disordered" evidence="1">
    <location>
        <begin position="263"/>
        <end position="326"/>
    </location>
</feature>
<proteinExistence type="predicted"/>
<dbReference type="STRING" id="5601.A0A0D2F9J6"/>
<feature type="region of interest" description="Disordered" evidence="1">
    <location>
        <begin position="20"/>
        <end position="70"/>
    </location>
</feature>
<dbReference type="EMBL" id="KN846961">
    <property type="protein sequence ID" value="KIW64688.1"/>
    <property type="molecule type" value="Genomic_DNA"/>
</dbReference>
<dbReference type="Proteomes" id="UP000054266">
    <property type="component" value="Unassembled WGS sequence"/>
</dbReference>
<protein>
    <submittedName>
        <fullName evidence="2">Uncharacterized protein</fullName>
    </submittedName>
</protein>
<dbReference type="AlphaFoldDB" id="A0A0D2F9J6"/>
<organism evidence="2 3">
    <name type="scientific">Phialophora macrospora</name>
    <dbReference type="NCBI Taxonomy" id="1851006"/>
    <lineage>
        <taxon>Eukaryota</taxon>
        <taxon>Fungi</taxon>
        <taxon>Dikarya</taxon>
        <taxon>Ascomycota</taxon>
        <taxon>Pezizomycotina</taxon>
        <taxon>Eurotiomycetes</taxon>
        <taxon>Chaetothyriomycetidae</taxon>
        <taxon>Chaetothyriales</taxon>
        <taxon>Herpotrichiellaceae</taxon>
        <taxon>Phialophora</taxon>
    </lineage>
</organism>
<gene>
    <name evidence="2" type="ORF">PV04_09606</name>
</gene>
<accession>A0A0D2F9J6</accession>
<evidence type="ECO:0000256" key="1">
    <source>
        <dbReference type="SAM" id="MobiDB-lite"/>
    </source>
</evidence>
<keyword evidence="3" id="KW-1185">Reference proteome</keyword>
<feature type="compositionally biased region" description="Acidic residues" evidence="1">
    <location>
        <begin position="270"/>
        <end position="307"/>
    </location>
</feature>
<feature type="compositionally biased region" description="Low complexity" evidence="1">
    <location>
        <begin position="53"/>
        <end position="62"/>
    </location>
</feature>
<evidence type="ECO:0000313" key="2">
    <source>
        <dbReference type="EMBL" id="KIW64688.1"/>
    </source>
</evidence>
<feature type="compositionally biased region" description="Basic and acidic residues" evidence="1">
    <location>
        <begin position="308"/>
        <end position="319"/>
    </location>
</feature>